<keyword evidence="3" id="KW-1185">Reference proteome</keyword>
<protein>
    <submittedName>
        <fullName evidence="2">Uncharacterized protein</fullName>
    </submittedName>
</protein>
<proteinExistence type="predicted"/>
<accession>A0A0E0J4K3</accession>
<feature type="compositionally biased region" description="Gly residues" evidence="1">
    <location>
        <begin position="116"/>
        <end position="129"/>
    </location>
</feature>
<feature type="region of interest" description="Disordered" evidence="1">
    <location>
        <begin position="116"/>
        <end position="148"/>
    </location>
</feature>
<evidence type="ECO:0000256" key="1">
    <source>
        <dbReference type="SAM" id="MobiDB-lite"/>
    </source>
</evidence>
<organism evidence="2">
    <name type="scientific">Oryza nivara</name>
    <name type="common">Indian wild rice</name>
    <name type="synonym">Oryza sativa f. spontanea</name>
    <dbReference type="NCBI Taxonomy" id="4536"/>
    <lineage>
        <taxon>Eukaryota</taxon>
        <taxon>Viridiplantae</taxon>
        <taxon>Streptophyta</taxon>
        <taxon>Embryophyta</taxon>
        <taxon>Tracheophyta</taxon>
        <taxon>Spermatophyta</taxon>
        <taxon>Magnoliopsida</taxon>
        <taxon>Liliopsida</taxon>
        <taxon>Poales</taxon>
        <taxon>Poaceae</taxon>
        <taxon>BOP clade</taxon>
        <taxon>Oryzoideae</taxon>
        <taxon>Oryzeae</taxon>
        <taxon>Oryzinae</taxon>
        <taxon>Oryza</taxon>
    </lineage>
</organism>
<reference evidence="2" key="1">
    <citation type="submission" date="2015-04" db="UniProtKB">
        <authorList>
            <consortium name="EnsemblPlants"/>
        </authorList>
    </citation>
    <scope>IDENTIFICATION</scope>
    <source>
        <strain evidence="2">SL10</strain>
    </source>
</reference>
<dbReference type="AlphaFoldDB" id="A0A0E0J4K3"/>
<dbReference type="Gramene" id="ONIVA11G20480.1">
    <property type="protein sequence ID" value="ONIVA11G20480.1"/>
    <property type="gene ID" value="ONIVA11G20480"/>
</dbReference>
<dbReference type="HOGENOM" id="CLU_1236739_0_0_1"/>
<name>A0A0E0J4K3_ORYNI</name>
<evidence type="ECO:0000313" key="3">
    <source>
        <dbReference type="Proteomes" id="UP000006591"/>
    </source>
</evidence>
<dbReference type="Proteomes" id="UP000006591">
    <property type="component" value="Chromosome 11"/>
</dbReference>
<dbReference type="OMA" id="FEANCTK"/>
<evidence type="ECO:0000313" key="2">
    <source>
        <dbReference type="EnsemblPlants" id="ONIVA11G20480.1"/>
    </source>
</evidence>
<dbReference type="EnsemblPlants" id="ONIVA11G20480.1">
    <property type="protein sequence ID" value="ONIVA11G20480.1"/>
    <property type="gene ID" value="ONIVA11G20480"/>
</dbReference>
<reference evidence="2" key="2">
    <citation type="submission" date="2018-04" db="EMBL/GenBank/DDBJ databases">
        <title>OnivRS2 (Oryza nivara Reference Sequence Version 2).</title>
        <authorList>
            <person name="Zhang J."/>
            <person name="Kudrna D."/>
            <person name="Lee S."/>
            <person name="Talag J."/>
            <person name="Rajasekar S."/>
            <person name="Welchert J."/>
            <person name="Hsing Y.-I."/>
            <person name="Wing R.A."/>
        </authorList>
    </citation>
    <scope>NUCLEOTIDE SEQUENCE [LARGE SCALE GENOMIC DNA]</scope>
    <source>
        <strain evidence="2">SL10</strain>
    </source>
</reference>
<sequence>MRRWRAAAVAKVDLPSPTLPSSPLPLPSDNNRAWRWRIDGGLTTSLVDPPLASLERSRFGKQIRGGSIAEVGLPSPALSSPVPLPSDGDQARRWLIDASLEDQPLACLERCGSGSGGAREGRSCGGGKVEVGLSSPAPPTVAEGGGNRSTFEANCTKVPVEYRGFYPASNGKQKELWTFHLDRTSFSDFKSSMSGMVKFLGQMTQLVTFVLDFTDTDIPVEMIK</sequence>